<organism evidence="2 3">
    <name type="scientific">Pseudomonas phage Ep4</name>
    <dbReference type="NCBI Taxonomy" id="3057492"/>
    <lineage>
        <taxon>Viruses</taxon>
        <taxon>Duplodnaviria</taxon>
        <taxon>Heunggongvirae</taxon>
        <taxon>Uroviricota</taxon>
        <taxon>Caudoviricetes</taxon>
        <taxon>Autographivirales</taxon>
        <taxon>Autoscriptoviridae</taxon>
        <taxon>Corkvirinae</taxon>
        <taxon>Actinidiaevirus</taxon>
        <taxon>Actinidiaevirus Ep4</taxon>
    </lineage>
</organism>
<proteinExistence type="predicted"/>
<sequence length="160" mass="18251">MDRTPMIRTGELEYFPDTGEFFWRGRLCQSCTGDGYRRVSISGRRSLAHRVAWELAYGPIPEDKVVDHIDRDKLNNRLSNLRLVSKSENALNCGTWANNTSGHRGIDWRQDRQCWRARLNVGGRTVHTSNHKTFNAAVAAFRTAAEQHKVADLLWVGPTN</sequence>
<reference evidence="2 3" key="1">
    <citation type="submission" date="2023-07" db="EMBL/GenBank/DDBJ databases">
        <title>Complete genome sequence of Pseudomonas phage Ep4.</title>
        <authorList>
            <person name="Aono M."/>
            <person name="Yagi H."/>
            <person name="Kobayashi K."/>
        </authorList>
    </citation>
    <scope>NUCLEOTIDE SEQUENCE [LARGE SCALE GENOMIC DNA]</scope>
    <source>
        <strain evidence="2 3">Ep4</strain>
    </source>
</reference>
<dbReference type="InterPro" id="IPR003615">
    <property type="entry name" value="HNH_nuc"/>
</dbReference>
<dbReference type="EMBL" id="LC776701">
    <property type="protein sequence ID" value="BEQ12883.1"/>
    <property type="molecule type" value="Genomic_DNA"/>
</dbReference>
<evidence type="ECO:0000259" key="1">
    <source>
        <dbReference type="SMART" id="SM00507"/>
    </source>
</evidence>
<dbReference type="InterPro" id="IPR044925">
    <property type="entry name" value="His-Me_finger_sf"/>
</dbReference>
<feature type="domain" description="HNH nuclease" evidence="1">
    <location>
        <begin position="42"/>
        <end position="90"/>
    </location>
</feature>
<dbReference type="Pfam" id="PF13392">
    <property type="entry name" value="HNH_3"/>
    <property type="match status" value="1"/>
</dbReference>
<dbReference type="Proteomes" id="UP001304640">
    <property type="component" value="Segment"/>
</dbReference>
<gene>
    <name evidence="2" type="ORF">Ep4_024</name>
</gene>
<name>A0AAU9EQL8_9CAUD</name>
<accession>A0AAU9EQL8</accession>
<dbReference type="SMART" id="SM00507">
    <property type="entry name" value="HNHc"/>
    <property type="match status" value="1"/>
</dbReference>
<protein>
    <submittedName>
        <fullName evidence="2">HNH endonuclease</fullName>
    </submittedName>
</protein>
<keyword evidence="2" id="KW-0255">Endonuclease</keyword>
<keyword evidence="2" id="KW-0540">Nuclease</keyword>
<evidence type="ECO:0000313" key="3">
    <source>
        <dbReference type="Proteomes" id="UP001304640"/>
    </source>
</evidence>
<dbReference type="Gene3D" id="3.90.75.20">
    <property type="match status" value="1"/>
</dbReference>
<keyword evidence="2" id="KW-0378">Hydrolase</keyword>
<keyword evidence="3" id="KW-1185">Reference proteome</keyword>
<evidence type="ECO:0000313" key="2">
    <source>
        <dbReference type="EMBL" id="BEQ12883.1"/>
    </source>
</evidence>
<dbReference type="GO" id="GO:0004519">
    <property type="term" value="F:endonuclease activity"/>
    <property type="evidence" value="ECO:0007669"/>
    <property type="project" value="UniProtKB-KW"/>
</dbReference>
<dbReference type="Gene3D" id="1.20.5.2050">
    <property type="match status" value="1"/>
</dbReference>
<dbReference type="SUPFAM" id="SSF54060">
    <property type="entry name" value="His-Me finger endonucleases"/>
    <property type="match status" value="1"/>
</dbReference>